<organism evidence="3 4">
    <name type="scientific">Nocardioides vastitatis</name>
    <dbReference type="NCBI Taxonomy" id="2568655"/>
    <lineage>
        <taxon>Bacteria</taxon>
        <taxon>Bacillati</taxon>
        <taxon>Actinomycetota</taxon>
        <taxon>Actinomycetes</taxon>
        <taxon>Propionibacteriales</taxon>
        <taxon>Nocardioidaceae</taxon>
        <taxon>Nocardioides</taxon>
    </lineage>
</organism>
<dbReference type="Proteomes" id="UP001596072">
    <property type="component" value="Unassembled WGS sequence"/>
</dbReference>
<dbReference type="InterPro" id="IPR010419">
    <property type="entry name" value="CO_DH_gsu"/>
</dbReference>
<accession>A0ABW0ZKG2</accession>
<proteinExistence type="predicted"/>
<keyword evidence="4" id="KW-1185">Reference proteome</keyword>
<evidence type="ECO:0000313" key="4">
    <source>
        <dbReference type="Proteomes" id="UP001596072"/>
    </source>
</evidence>
<comment type="caution">
    <text evidence="3">The sequence shown here is derived from an EMBL/GenBank/DDBJ whole genome shotgun (WGS) entry which is preliminary data.</text>
</comment>
<dbReference type="EMBL" id="JBHSNS010000016">
    <property type="protein sequence ID" value="MFC5731474.1"/>
    <property type="molecule type" value="Genomic_DNA"/>
</dbReference>
<keyword evidence="2" id="KW-0812">Transmembrane</keyword>
<dbReference type="CDD" id="cd07823">
    <property type="entry name" value="SRPBCC_5"/>
    <property type="match status" value="1"/>
</dbReference>
<dbReference type="Gene3D" id="3.30.530.20">
    <property type="match status" value="1"/>
</dbReference>
<reference evidence="4" key="1">
    <citation type="journal article" date="2019" name="Int. J. Syst. Evol. Microbiol.">
        <title>The Global Catalogue of Microorganisms (GCM) 10K type strain sequencing project: providing services to taxonomists for standard genome sequencing and annotation.</title>
        <authorList>
            <consortium name="The Broad Institute Genomics Platform"/>
            <consortium name="The Broad Institute Genome Sequencing Center for Infectious Disease"/>
            <person name="Wu L."/>
            <person name="Ma J."/>
        </authorList>
    </citation>
    <scope>NUCLEOTIDE SEQUENCE [LARGE SCALE GENOMIC DNA]</scope>
    <source>
        <strain evidence="4">YIM 94188</strain>
    </source>
</reference>
<evidence type="ECO:0000256" key="1">
    <source>
        <dbReference type="SAM" id="MobiDB-lite"/>
    </source>
</evidence>
<evidence type="ECO:0000256" key="2">
    <source>
        <dbReference type="SAM" id="Phobius"/>
    </source>
</evidence>
<dbReference type="PANTHER" id="PTHR38588:SF1">
    <property type="entry name" value="BLL0334 PROTEIN"/>
    <property type="match status" value="1"/>
</dbReference>
<evidence type="ECO:0000313" key="3">
    <source>
        <dbReference type="EMBL" id="MFC5731474.1"/>
    </source>
</evidence>
<name>A0ABW0ZKG2_9ACTN</name>
<dbReference type="PANTHER" id="PTHR38588">
    <property type="entry name" value="BLL0334 PROTEIN"/>
    <property type="match status" value="1"/>
</dbReference>
<protein>
    <submittedName>
        <fullName evidence="3">SRPBCC family protein</fullName>
    </submittedName>
</protein>
<keyword evidence="2" id="KW-0472">Membrane</keyword>
<dbReference type="SUPFAM" id="SSF55961">
    <property type="entry name" value="Bet v1-like"/>
    <property type="match status" value="1"/>
</dbReference>
<dbReference type="Pfam" id="PF06240">
    <property type="entry name" value="COXG"/>
    <property type="match status" value="1"/>
</dbReference>
<dbReference type="InterPro" id="IPR023393">
    <property type="entry name" value="START-like_dom_sf"/>
</dbReference>
<sequence>MKLEHSFHVDEDIDVAWDVLQDVRRMALCMPGAAVDTVDGDDITGTCKVKLGPIALTYRGQATFVERDPAARRMVLEGQGRDGANGRASVTVVATLSPDGTQTRVDLATDLKLTGKPAQFGRGVMADVGDRIIGQFADALAQQLAADRIAPTGADPEVRNSAPGDGADEALDLLSVAGQVAARRTAMVAMPLVSVLLLVLGLRRASRQRSRRREHSSPRLNESSRS</sequence>
<gene>
    <name evidence="3" type="ORF">ACFPQB_21360</name>
</gene>
<feature type="transmembrane region" description="Helical" evidence="2">
    <location>
        <begin position="185"/>
        <end position="203"/>
    </location>
</feature>
<dbReference type="RefSeq" id="WP_136430838.1">
    <property type="nucleotide sequence ID" value="NZ_JBHSNS010000016.1"/>
</dbReference>
<feature type="region of interest" description="Disordered" evidence="1">
    <location>
        <begin position="207"/>
        <end position="226"/>
    </location>
</feature>
<keyword evidence="2" id="KW-1133">Transmembrane helix</keyword>